<dbReference type="RefSeq" id="WP_013898468.1">
    <property type="nucleotide sequence ID" value="NC_015676.1"/>
</dbReference>
<dbReference type="HOGENOM" id="CLU_131306_0_0_2"/>
<dbReference type="InterPro" id="IPR002739">
    <property type="entry name" value="PAB1135-like"/>
</dbReference>
<dbReference type="GeneID" id="10822808"/>
<accession>F7XML6</accession>
<organism evidence="1 2">
    <name type="scientific">Methanosalsum zhilinae (strain DSM 4017 / NBRC 107636 / OCM 62 / WeN5)</name>
    <name type="common">Methanohalophilus zhilinae</name>
    <dbReference type="NCBI Taxonomy" id="679901"/>
    <lineage>
        <taxon>Archaea</taxon>
        <taxon>Methanobacteriati</taxon>
        <taxon>Methanobacteriota</taxon>
        <taxon>Stenosarchaea group</taxon>
        <taxon>Methanomicrobia</taxon>
        <taxon>Methanosarcinales</taxon>
        <taxon>Methanosarcinaceae</taxon>
        <taxon>Methanosalsum</taxon>
    </lineage>
</organism>
<gene>
    <name evidence="1" type="ordered locus">Mzhil_1175</name>
</gene>
<dbReference type="PANTHER" id="PTHR38816:SF1">
    <property type="entry name" value="EXOSOME SUBUNIT"/>
    <property type="match status" value="1"/>
</dbReference>
<evidence type="ECO:0008006" key="3">
    <source>
        <dbReference type="Google" id="ProtNLM"/>
    </source>
</evidence>
<proteinExistence type="predicted"/>
<protein>
    <recommendedName>
        <fullName evidence="3">Exosome subunit</fullName>
    </recommendedName>
</protein>
<dbReference type="KEGG" id="mzh:Mzhil_1175"/>
<evidence type="ECO:0000313" key="1">
    <source>
        <dbReference type="EMBL" id="AEH61031.1"/>
    </source>
</evidence>
<dbReference type="PANTHER" id="PTHR38816">
    <property type="entry name" value="EXOSOME SUBUNIT, DUF54 FAMILY-RELATED"/>
    <property type="match status" value="1"/>
</dbReference>
<name>F7XML6_METZD</name>
<dbReference type="Proteomes" id="UP000006622">
    <property type="component" value="Chromosome"/>
</dbReference>
<keyword evidence="2" id="KW-1185">Reference proteome</keyword>
<dbReference type="Pfam" id="PF01877">
    <property type="entry name" value="RNA_binding"/>
    <property type="match status" value="1"/>
</dbReference>
<dbReference type="AlphaFoldDB" id="F7XML6"/>
<dbReference type="STRING" id="679901.Mzhil_1175"/>
<dbReference type="EMBL" id="CP002101">
    <property type="protein sequence ID" value="AEH61031.1"/>
    <property type="molecule type" value="Genomic_DNA"/>
</dbReference>
<sequence>MIQYITLRVNAHSTEDRSRVDQALDFFLQNIDSDKEKLVETISAEGHYGNPIIIYNAQITQRSKCRYFISFLKKELNPDDLEKLRSEISLRLDEDQFFYMKFDKQTAYQGKLELSSSSDAVTVKMKITTFPKNWDNARRFMEEVLE</sequence>
<dbReference type="OrthoDB" id="10874at2157"/>
<dbReference type="SUPFAM" id="SSF55282">
    <property type="entry name" value="RL5-like"/>
    <property type="match status" value="1"/>
</dbReference>
<dbReference type="Gene3D" id="3.30.1440.10">
    <property type="match status" value="1"/>
</dbReference>
<dbReference type="InterPro" id="IPR022803">
    <property type="entry name" value="Ribosomal_uL5_dom_sf"/>
</dbReference>
<evidence type="ECO:0000313" key="2">
    <source>
        <dbReference type="Proteomes" id="UP000006622"/>
    </source>
</evidence>
<reference evidence="1" key="1">
    <citation type="submission" date="2010-07" db="EMBL/GenBank/DDBJ databases">
        <title>The complete genome of Methanosalsum zhilinae DSM 4017.</title>
        <authorList>
            <consortium name="US DOE Joint Genome Institute (JGI-PGF)"/>
            <person name="Lucas S."/>
            <person name="Copeland A."/>
            <person name="Lapidus A."/>
            <person name="Glavina del Rio T."/>
            <person name="Dalin E."/>
            <person name="Tice H."/>
            <person name="Bruce D."/>
            <person name="Goodwin L."/>
            <person name="Pitluck S."/>
            <person name="Kyrpides N."/>
            <person name="Mavromatis K."/>
            <person name="Ovchinnikova G."/>
            <person name="Daligault H."/>
            <person name="Detter J.C."/>
            <person name="Han C."/>
            <person name="Tapia R."/>
            <person name="Larimer F."/>
            <person name="Land M."/>
            <person name="Hauser L."/>
            <person name="Markowitz V."/>
            <person name="Cheng J.-F."/>
            <person name="Hugenholtz P."/>
            <person name="Woyke T."/>
            <person name="Wu D."/>
            <person name="Spring S."/>
            <person name="Schueler E."/>
            <person name="Brambilla E."/>
            <person name="Klenk H.-P."/>
            <person name="Eisen J.A."/>
        </authorList>
    </citation>
    <scope>NUCLEOTIDE SEQUENCE</scope>
    <source>
        <strain evidence="1">DSM 4017</strain>
    </source>
</reference>